<evidence type="ECO:0000313" key="2">
    <source>
        <dbReference type="EMBL" id="CAK0909408.1"/>
    </source>
</evidence>
<keyword evidence="1" id="KW-0472">Membrane</keyword>
<evidence type="ECO:0000313" key="3">
    <source>
        <dbReference type="Proteomes" id="UP001189429"/>
    </source>
</evidence>
<name>A0ABN9YCK0_9DINO</name>
<keyword evidence="3" id="KW-1185">Reference proteome</keyword>
<keyword evidence="1" id="KW-0812">Transmembrane</keyword>
<accession>A0ABN9YCK0</accession>
<proteinExistence type="predicted"/>
<feature type="transmembrane region" description="Helical" evidence="1">
    <location>
        <begin position="28"/>
        <end position="57"/>
    </location>
</feature>
<dbReference type="Proteomes" id="UP001189429">
    <property type="component" value="Unassembled WGS sequence"/>
</dbReference>
<sequence>MVCIASSLYCWLFSRVLAVLRISVQLRCLMHLCFNLCSFAVFLYSFAVEVLCVLACFPGSSNRPTQTTQTRLTVHRRRQYLVELFGIDELEEFWRGAEVVPRRAFRHR</sequence>
<comment type="caution">
    <text evidence="2">The sequence shown here is derived from an EMBL/GenBank/DDBJ whole genome shotgun (WGS) entry which is preliminary data.</text>
</comment>
<protein>
    <recommendedName>
        <fullName evidence="4">Secreted protein</fullName>
    </recommendedName>
</protein>
<organism evidence="2 3">
    <name type="scientific">Prorocentrum cordatum</name>
    <dbReference type="NCBI Taxonomy" id="2364126"/>
    <lineage>
        <taxon>Eukaryota</taxon>
        <taxon>Sar</taxon>
        <taxon>Alveolata</taxon>
        <taxon>Dinophyceae</taxon>
        <taxon>Prorocentrales</taxon>
        <taxon>Prorocentraceae</taxon>
        <taxon>Prorocentrum</taxon>
    </lineage>
</organism>
<reference evidence="2" key="1">
    <citation type="submission" date="2023-10" db="EMBL/GenBank/DDBJ databases">
        <authorList>
            <person name="Chen Y."/>
            <person name="Shah S."/>
            <person name="Dougan E. K."/>
            <person name="Thang M."/>
            <person name="Chan C."/>
        </authorList>
    </citation>
    <scope>NUCLEOTIDE SEQUENCE [LARGE SCALE GENOMIC DNA]</scope>
</reference>
<evidence type="ECO:0000256" key="1">
    <source>
        <dbReference type="SAM" id="Phobius"/>
    </source>
</evidence>
<evidence type="ECO:0008006" key="4">
    <source>
        <dbReference type="Google" id="ProtNLM"/>
    </source>
</evidence>
<keyword evidence="1" id="KW-1133">Transmembrane helix</keyword>
<dbReference type="EMBL" id="CAUYUJ010022189">
    <property type="protein sequence ID" value="CAK0909408.1"/>
    <property type="molecule type" value="Genomic_DNA"/>
</dbReference>
<gene>
    <name evidence="2" type="ORF">PCOR1329_LOCUS83839</name>
</gene>